<accession>A0ABM1F353</accession>
<name>A0ABM1F353_PRICU</name>
<dbReference type="InterPro" id="IPR004046">
    <property type="entry name" value="GST_C"/>
</dbReference>
<dbReference type="PANTHER" id="PTHR43969">
    <property type="entry name" value="GLUTATHIONE S TRANSFERASE D10, ISOFORM A-RELATED"/>
    <property type="match status" value="1"/>
</dbReference>
<dbReference type="SUPFAM" id="SSF47616">
    <property type="entry name" value="GST C-terminal domain-like"/>
    <property type="match status" value="1"/>
</dbReference>
<gene>
    <name evidence="3" type="primary">LOC106818712</name>
</gene>
<dbReference type="InterPro" id="IPR010987">
    <property type="entry name" value="Glutathione-S-Trfase_C-like"/>
</dbReference>
<keyword evidence="2" id="KW-1185">Reference proteome</keyword>
<dbReference type="PROSITE" id="PS50405">
    <property type="entry name" value="GST_CTER"/>
    <property type="match status" value="1"/>
</dbReference>
<dbReference type="GeneID" id="106818712"/>
<proteinExistence type="predicted"/>
<sequence length="109" mass="11922">MFMVAEVRRPDSAATQRARRYLDRLDELLQKETYVAGRVVTLADLCVAATVALLEAARISVAGFRHVDAWATRLRLELPYYGECNAALTSLLSRGLVAQPGGGHPPRAV</sequence>
<organism evidence="2 3">
    <name type="scientific">Priapulus caudatus</name>
    <name type="common">Priapulid worm</name>
    <dbReference type="NCBI Taxonomy" id="37621"/>
    <lineage>
        <taxon>Eukaryota</taxon>
        <taxon>Metazoa</taxon>
        <taxon>Ecdysozoa</taxon>
        <taxon>Scalidophora</taxon>
        <taxon>Priapulida</taxon>
        <taxon>Priapulimorpha</taxon>
        <taxon>Priapulimorphida</taxon>
        <taxon>Priapulidae</taxon>
        <taxon>Priapulus</taxon>
    </lineage>
</organism>
<evidence type="ECO:0000313" key="2">
    <source>
        <dbReference type="Proteomes" id="UP000695022"/>
    </source>
</evidence>
<dbReference type="RefSeq" id="XP_014678874.1">
    <property type="nucleotide sequence ID" value="XM_014823388.1"/>
</dbReference>
<evidence type="ECO:0000259" key="1">
    <source>
        <dbReference type="PROSITE" id="PS50405"/>
    </source>
</evidence>
<dbReference type="InterPro" id="IPR036282">
    <property type="entry name" value="Glutathione-S-Trfase_C_sf"/>
</dbReference>
<dbReference type="Proteomes" id="UP000695022">
    <property type="component" value="Unplaced"/>
</dbReference>
<evidence type="ECO:0000313" key="3">
    <source>
        <dbReference type="RefSeq" id="XP_014678874.1"/>
    </source>
</evidence>
<protein>
    <submittedName>
        <fullName evidence="3">Uncharacterized protein LOC106818712</fullName>
    </submittedName>
</protein>
<dbReference type="Pfam" id="PF00043">
    <property type="entry name" value="GST_C"/>
    <property type="match status" value="1"/>
</dbReference>
<feature type="domain" description="GST C-terminal" evidence="1">
    <location>
        <begin position="1"/>
        <end position="109"/>
    </location>
</feature>
<dbReference type="PANTHER" id="PTHR43969:SF9">
    <property type="entry name" value="GLUTATHIONE S TRANSFERASE D10, ISOFORM A-RELATED"/>
    <property type="match status" value="1"/>
</dbReference>
<reference evidence="3" key="1">
    <citation type="submission" date="2025-08" db="UniProtKB">
        <authorList>
            <consortium name="RefSeq"/>
        </authorList>
    </citation>
    <scope>IDENTIFICATION</scope>
</reference>
<dbReference type="Gene3D" id="1.20.1050.10">
    <property type="match status" value="1"/>
</dbReference>